<sequence length="197" mass="22565">MRELNPVLKMALEIGPVIAYFIAYQRFADTPVVLGGQEYSGVVAATAVFVPLILLSLVVSWLLTRQLPRMAVFTAVIVVVFGGLTIWLNDDTFTKMRPTVIYSLFAFVLGVGLWLQGRSYLRYLMGEIMPIDEEGWMKFTRNWVIFFAGMALFNEFTWRVLGEEAWIWLDTFGQMILTFAFIATQFPLLQKHSTEEK</sequence>
<keyword evidence="2 5" id="KW-0812">Transmembrane</keyword>
<feature type="transmembrane region" description="Helical" evidence="5">
    <location>
        <begin position="167"/>
        <end position="189"/>
    </location>
</feature>
<dbReference type="AlphaFoldDB" id="A0A7S9LTH0"/>
<evidence type="ECO:0000256" key="1">
    <source>
        <dbReference type="ARBA" id="ARBA00022475"/>
    </source>
</evidence>
<proteinExistence type="inferred from homology"/>
<reference evidence="6 7" key="1">
    <citation type="submission" date="2020-11" db="EMBL/GenBank/DDBJ databases">
        <title>Description of Pontivivens ytuae sp. nov. isolated from deep sea sediment of Mariana Trench.</title>
        <authorList>
            <person name="Wang Z."/>
            <person name="Sun Q.-L."/>
            <person name="Xu X.-D."/>
            <person name="Tang Y.-Z."/>
            <person name="Zhang J."/>
        </authorList>
    </citation>
    <scope>NUCLEOTIDE SEQUENCE [LARGE SCALE GENOMIC DNA]</scope>
    <source>
        <strain evidence="6 7">MT2928</strain>
    </source>
</reference>
<keyword evidence="7" id="KW-1185">Reference proteome</keyword>
<name>A0A7S9LTH0_9RHOB</name>
<comment type="similarity">
    <text evidence="5">Belongs to the YciB family.</text>
</comment>
<dbReference type="PANTHER" id="PTHR36917:SF1">
    <property type="entry name" value="INNER MEMBRANE-SPANNING PROTEIN YCIB"/>
    <property type="match status" value="1"/>
</dbReference>
<dbReference type="KEGG" id="poz:I0K15_03405"/>
<evidence type="ECO:0000256" key="3">
    <source>
        <dbReference type="ARBA" id="ARBA00022989"/>
    </source>
</evidence>
<keyword evidence="1 5" id="KW-1003">Cell membrane</keyword>
<dbReference type="InterPro" id="IPR006008">
    <property type="entry name" value="YciB"/>
</dbReference>
<dbReference type="Pfam" id="PF04279">
    <property type="entry name" value="IspA"/>
    <property type="match status" value="1"/>
</dbReference>
<feature type="transmembrane region" description="Helical" evidence="5">
    <location>
        <begin position="70"/>
        <end position="88"/>
    </location>
</feature>
<gene>
    <name evidence="5" type="primary">yciB</name>
    <name evidence="6" type="ORF">I0K15_03405</name>
</gene>
<feature type="transmembrane region" description="Helical" evidence="5">
    <location>
        <begin position="7"/>
        <end position="27"/>
    </location>
</feature>
<evidence type="ECO:0000256" key="2">
    <source>
        <dbReference type="ARBA" id="ARBA00022692"/>
    </source>
</evidence>
<evidence type="ECO:0000256" key="4">
    <source>
        <dbReference type="ARBA" id="ARBA00023136"/>
    </source>
</evidence>
<feature type="transmembrane region" description="Helical" evidence="5">
    <location>
        <begin position="100"/>
        <end position="121"/>
    </location>
</feature>
<evidence type="ECO:0000256" key="5">
    <source>
        <dbReference type="HAMAP-Rule" id="MF_00189"/>
    </source>
</evidence>
<dbReference type="GO" id="GO:0005886">
    <property type="term" value="C:plasma membrane"/>
    <property type="evidence" value="ECO:0007669"/>
    <property type="project" value="UniProtKB-SubCell"/>
</dbReference>
<keyword evidence="5" id="KW-0997">Cell inner membrane</keyword>
<dbReference type="PANTHER" id="PTHR36917">
    <property type="entry name" value="INTRACELLULAR SEPTATION PROTEIN A-RELATED"/>
    <property type="match status" value="1"/>
</dbReference>
<evidence type="ECO:0000313" key="7">
    <source>
        <dbReference type="Proteomes" id="UP000594800"/>
    </source>
</evidence>
<keyword evidence="3 5" id="KW-1133">Transmembrane helix</keyword>
<dbReference type="Proteomes" id="UP000594800">
    <property type="component" value="Chromosome"/>
</dbReference>
<dbReference type="HAMAP" id="MF_00189">
    <property type="entry name" value="YciB"/>
    <property type="match status" value="1"/>
</dbReference>
<comment type="function">
    <text evidence="5">Plays a role in cell envelope biogenesis, maintenance of cell envelope integrity and membrane homeostasis.</text>
</comment>
<protein>
    <recommendedName>
        <fullName evidence="5">Inner membrane-spanning protein YciB</fullName>
    </recommendedName>
</protein>
<feature type="transmembrane region" description="Helical" evidence="5">
    <location>
        <begin position="39"/>
        <end position="63"/>
    </location>
</feature>
<organism evidence="6 7">
    <name type="scientific">Pontivivens ytuae</name>
    <dbReference type="NCBI Taxonomy" id="2789856"/>
    <lineage>
        <taxon>Bacteria</taxon>
        <taxon>Pseudomonadati</taxon>
        <taxon>Pseudomonadota</taxon>
        <taxon>Alphaproteobacteria</taxon>
        <taxon>Rhodobacterales</taxon>
        <taxon>Paracoccaceae</taxon>
        <taxon>Pontivivens</taxon>
    </lineage>
</organism>
<keyword evidence="4 5" id="KW-0472">Membrane</keyword>
<evidence type="ECO:0000313" key="6">
    <source>
        <dbReference type="EMBL" id="QPH54829.1"/>
    </source>
</evidence>
<dbReference type="EMBL" id="CP064942">
    <property type="protein sequence ID" value="QPH54829.1"/>
    <property type="molecule type" value="Genomic_DNA"/>
</dbReference>
<comment type="subcellular location">
    <subcellularLocation>
        <location evidence="5">Cell inner membrane</location>
        <topology evidence="5">Multi-pass membrane protein</topology>
    </subcellularLocation>
</comment>
<accession>A0A7S9LTH0</accession>
<feature type="transmembrane region" description="Helical" evidence="5">
    <location>
        <begin position="142"/>
        <end position="161"/>
    </location>
</feature>
<dbReference type="RefSeq" id="WP_196104030.1">
    <property type="nucleotide sequence ID" value="NZ_CP064942.1"/>
</dbReference>